<evidence type="ECO:0000256" key="4">
    <source>
        <dbReference type="ARBA" id="ARBA00023242"/>
    </source>
</evidence>
<dbReference type="InterPro" id="IPR015943">
    <property type="entry name" value="WD40/YVTN_repeat-like_dom_sf"/>
</dbReference>
<dbReference type="PANTHER" id="PTHR45903">
    <property type="entry name" value="GLUTAMATE-RICH WD REPEAT-CONTAINING PROTEIN 1"/>
    <property type="match status" value="1"/>
</dbReference>
<comment type="subcellular location">
    <subcellularLocation>
        <location evidence="1">Nucleus</location>
    </subcellularLocation>
</comment>
<evidence type="ECO:0000259" key="7">
    <source>
        <dbReference type="Pfam" id="PF12265"/>
    </source>
</evidence>
<dbReference type="SMART" id="SM00320">
    <property type="entry name" value="WD40"/>
    <property type="match status" value="5"/>
</dbReference>
<dbReference type="GO" id="GO:0051082">
    <property type="term" value="F:unfolded protein binding"/>
    <property type="evidence" value="ECO:0007669"/>
    <property type="project" value="EnsemblFungi"/>
</dbReference>
<proteinExistence type="predicted"/>
<dbReference type="PROSITE" id="PS50082">
    <property type="entry name" value="WD_REPEATS_2"/>
    <property type="match status" value="2"/>
</dbReference>
<feature type="region of interest" description="Disordered" evidence="6">
    <location>
        <begin position="183"/>
        <end position="221"/>
    </location>
</feature>
<dbReference type="Proteomes" id="UP000256601">
    <property type="component" value="Unassembled WGS sequence"/>
</dbReference>
<organism evidence="8 9">
    <name type="scientific">Yarrowia lipolytica</name>
    <name type="common">Candida lipolytica</name>
    <dbReference type="NCBI Taxonomy" id="4952"/>
    <lineage>
        <taxon>Eukaryota</taxon>
        <taxon>Fungi</taxon>
        <taxon>Dikarya</taxon>
        <taxon>Ascomycota</taxon>
        <taxon>Saccharomycotina</taxon>
        <taxon>Dipodascomycetes</taxon>
        <taxon>Dipodascales</taxon>
        <taxon>Dipodascales incertae sedis</taxon>
        <taxon>Yarrowia</taxon>
    </lineage>
</organism>
<dbReference type="GO" id="GO:0005730">
    <property type="term" value="C:nucleolus"/>
    <property type="evidence" value="ECO:0007669"/>
    <property type="project" value="EnsemblFungi"/>
</dbReference>
<feature type="region of interest" description="Disordered" evidence="6">
    <location>
        <begin position="1"/>
        <end position="74"/>
    </location>
</feature>
<dbReference type="PROSITE" id="PS50294">
    <property type="entry name" value="WD_REPEATS_REGION"/>
    <property type="match status" value="1"/>
</dbReference>
<evidence type="ECO:0000256" key="6">
    <source>
        <dbReference type="SAM" id="MobiDB-lite"/>
    </source>
</evidence>
<dbReference type="Pfam" id="PF12265">
    <property type="entry name" value="CAF1C_H4-bd"/>
    <property type="match status" value="1"/>
</dbReference>
<dbReference type="OrthoDB" id="2161379at2759"/>
<evidence type="ECO:0000256" key="3">
    <source>
        <dbReference type="ARBA" id="ARBA00022737"/>
    </source>
</evidence>
<feature type="domain" description="Histone-binding protein RBBP4-like N-terminal" evidence="7">
    <location>
        <begin position="118"/>
        <end position="180"/>
    </location>
</feature>
<keyword evidence="4" id="KW-0539">Nucleus</keyword>
<dbReference type="InterPro" id="IPR019775">
    <property type="entry name" value="WD40_repeat_CS"/>
</dbReference>
<dbReference type="PROSITE" id="PS00678">
    <property type="entry name" value="WD_REPEATS_1"/>
    <property type="match status" value="1"/>
</dbReference>
<protein>
    <recommendedName>
        <fullName evidence="5">Glutamate-rich WD repeat-containing protein 1</fullName>
    </recommendedName>
</protein>
<feature type="compositionally biased region" description="Polar residues" evidence="6">
    <location>
        <begin position="208"/>
        <end position="221"/>
    </location>
</feature>
<evidence type="ECO:0000256" key="5">
    <source>
        <dbReference type="ARBA" id="ARBA00040876"/>
    </source>
</evidence>
<name>A0A371C064_YARLL</name>
<dbReference type="InterPro" id="IPR022052">
    <property type="entry name" value="Histone-bd_RBBP4-like_N"/>
</dbReference>
<dbReference type="InterPro" id="IPR001680">
    <property type="entry name" value="WD40_rpt"/>
</dbReference>
<feature type="compositionally biased region" description="Acidic residues" evidence="6">
    <location>
        <begin position="186"/>
        <end position="200"/>
    </location>
</feature>
<evidence type="ECO:0000313" key="8">
    <source>
        <dbReference type="EMBL" id="RDW23727.1"/>
    </source>
</evidence>
<feature type="compositionally biased region" description="Acidic residues" evidence="6">
    <location>
        <begin position="52"/>
        <end position="74"/>
    </location>
</feature>
<dbReference type="Pfam" id="PF00400">
    <property type="entry name" value="WD40"/>
    <property type="match status" value="2"/>
</dbReference>
<dbReference type="PANTHER" id="PTHR45903:SF1">
    <property type="entry name" value="GLUTAMATE-RICH WD REPEAT-CONTAINING PROTEIN 1"/>
    <property type="match status" value="1"/>
</dbReference>
<evidence type="ECO:0000313" key="9">
    <source>
        <dbReference type="Proteomes" id="UP000256601"/>
    </source>
</evidence>
<evidence type="ECO:0000256" key="1">
    <source>
        <dbReference type="ARBA" id="ARBA00004123"/>
    </source>
</evidence>
<evidence type="ECO:0000256" key="2">
    <source>
        <dbReference type="ARBA" id="ARBA00022574"/>
    </source>
</evidence>
<keyword evidence="3" id="KW-0677">Repeat</keyword>
<dbReference type="InterPro" id="IPR020472">
    <property type="entry name" value="WD40_PAC1"/>
</dbReference>
<feature type="compositionally biased region" description="Low complexity" evidence="6">
    <location>
        <begin position="13"/>
        <end position="30"/>
    </location>
</feature>
<dbReference type="VEuPathDB" id="FungiDB:YALI0_C16203g"/>
<dbReference type="GO" id="GO:0042254">
    <property type="term" value="P:ribosome biogenesis"/>
    <property type="evidence" value="ECO:0007669"/>
    <property type="project" value="EnsemblFungi"/>
</dbReference>
<accession>A0A371C064</accession>
<dbReference type="EMBL" id="KZ857343">
    <property type="protein sequence ID" value="RDW23727.1"/>
    <property type="molecule type" value="Genomic_DNA"/>
</dbReference>
<dbReference type="PRINTS" id="PR00320">
    <property type="entry name" value="GPROTEINBRPT"/>
</dbReference>
<dbReference type="Gene3D" id="2.130.10.10">
    <property type="entry name" value="YVTN repeat-like/Quinoprotein amine dehydrogenase"/>
    <property type="match status" value="1"/>
</dbReference>
<dbReference type="VEuPathDB" id="FungiDB:YALI1_C23193g"/>
<feature type="compositionally biased region" description="Basic and acidic residues" evidence="6">
    <location>
        <begin position="1"/>
        <end position="11"/>
    </location>
</feature>
<sequence length="507" mass="56371">MSKRAAEDKQTPTKATKTSESADAASTATSGTPQELSEMEQLELKYGGMEDRYDDDGESEEEIFEAGDENDEEMDDVTEEEAKTRAMEAIAKDNAVKTAKSVFVPQLHELTPDMVMEPDMSVYEMIHSCRLKWPCLSFDILPDSLGSDRSTYPHTTYLACGTQAQKPKDNEILVLKISQLGKTQFNEDDDESEDEEDDSDPVMISKHIPTNSTVNRVRTSPFGNKTGEYLTASMMESSECHIWDLSPQIKSFDVPGSTISKQQLKPLYTIKQHKTEGYAVDWSPLVTGGELLTGDCDGNIYQTSRGQSGFTTSENPYSVGSSVEDLQWSTSEKTVFASGGVDGLIRIWDTRQKQNKAALEVRATNTDINVMSWNHKVSYLLASGHDDGTWGVWDLRSFQKPNPKPVAAFDFHKKPVTSIEFHPTEDSVVAVASEDSTVTLWDLAVEADDDEVKQQLKDNGDIAQIPPQLLFVHWQANPKEVRWNKQIPGQLVSTGSDGLNLWKSISV</sequence>
<dbReference type="SUPFAM" id="SSF50978">
    <property type="entry name" value="WD40 repeat-like"/>
    <property type="match status" value="1"/>
</dbReference>
<keyword evidence="2" id="KW-0853">WD repeat</keyword>
<gene>
    <name evidence="8" type="ORF">B0I71DRAFT_135481</name>
</gene>
<dbReference type="InterPro" id="IPR051972">
    <property type="entry name" value="Glutamate-rich_WD_repeat"/>
</dbReference>
<dbReference type="OMA" id="RHWKPNA"/>
<reference evidence="8 9" key="1">
    <citation type="submission" date="2018-07" db="EMBL/GenBank/DDBJ databases">
        <title>Draft Genome Assemblies for Five Robust Yarrowia lipolytica Strains Exhibiting High Lipid Production and Pentose Sugar Utilization and Sugar Alcohol Secretion from Undetoxified Lignocellulosic Biomass Hydrolysates.</title>
        <authorList>
            <consortium name="DOE Joint Genome Institute"/>
            <person name="Walker C."/>
            <person name="Ryu S."/>
            <person name="Na H."/>
            <person name="Zane M."/>
            <person name="LaButti K."/>
            <person name="Lipzen A."/>
            <person name="Haridas S."/>
            <person name="Barry K."/>
            <person name="Grigoriev I.V."/>
            <person name="Quarterman J."/>
            <person name="Slininger P."/>
            <person name="Dien B."/>
            <person name="Trinh C.T."/>
        </authorList>
    </citation>
    <scope>NUCLEOTIDE SEQUENCE [LARGE SCALE GENOMIC DNA]</scope>
    <source>
        <strain evidence="8 9">YB392</strain>
    </source>
</reference>
<dbReference type="InterPro" id="IPR036322">
    <property type="entry name" value="WD40_repeat_dom_sf"/>
</dbReference>
<dbReference type="AlphaFoldDB" id="A0A371C064"/>